<protein>
    <recommendedName>
        <fullName evidence="3">Secreted protein</fullName>
    </recommendedName>
</protein>
<reference evidence="1 2" key="1">
    <citation type="submission" date="2021-01" db="EMBL/GenBank/DDBJ databases">
        <title>Whole genome shotgun sequence of Plantactinospora endophytica NBRC 110450.</title>
        <authorList>
            <person name="Komaki H."/>
            <person name="Tamura T."/>
        </authorList>
    </citation>
    <scope>NUCLEOTIDE SEQUENCE [LARGE SCALE GENOMIC DNA]</scope>
    <source>
        <strain evidence="1 2">NBRC 110450</strain>
    </source>
</reference>
<name>A0ABQ4EBQ5_9ACTN</name>
<keyword evidence="2" id="KW-1185">Reference proteome</keyword>
<gene>
    <name evidence="1" type="ORF">Pen02_71070</name>
</gene>
<evidence type="ECO:0000313" key="1">
    <source>
        <dbReference type="EMBL" id="GIG92171.1"/>
    </source>
</evidence>
<accession>A0ABQ4EBQ5</accession>
<organism evidence="1 2">
    <name type="scientific">Plantactinospora endophytica</name>
    <dbReference type="NCBI Taxonomy" id="673535"/>
    <lineage>
        <taxon>Bacteria</taxon>
        <taxon>Bacillati</taxon>
        <taxon>Actinomycetota</taxon>
        <taxon>Actinomycetes</taxon>
        <taxon>Micromonosporales</taxon>
        <taxon>Micromonosporaceae</taxon>
        <taxon>Plantactinospora</taxon>
    </lineage>
</organism>
<evidence type="ECO:0008006" key="3">
    <source>
        <dbReference type="Google" id="ProtNLM"/>
    </source>
</evidence>
<dbReference type="EMBL" id="BONW01000042">
    <property type="protein sequence ID" value="GIG92171.1"/>
    <property type="molecule type" value="Genomic_DNA"/>
</dbReference>
<dbReference type="Proteomes" id="UP000646749">
    <property type="component" value="Unassembled WGS sequence"/>
</dbReference>
<sequence>MKTKAVVAASAIFLDRLTCGWTCSPIRASTSLEAHTSFRGGGGSGVGRDMRVSLMWSVAGGENGNIPTPSG</sequence>
<comment type="caution">
    <text evidence="1">The sequence shown here is derived from an EMBL/GenBank/DDBJ whole genome shotgun (WGS) entry which is preliminary data.</text>
</comment>
<evidence type="ECO:0000313" key="2">
    <source>
        <dbReference type="Proteomes" id="UP000646749"/>
    </source>
</evidence>
<proteinExistence type="predicted"/>